<comment type="caution">
    <text evidence="2">The sequence shown here is derived from an EMBL/GenBank/DDBJ whole genome shotgun (WGS) entry which is preliminary data.</text>
</comment>
<sequence>MSLPGFEISAQFRFLLSVTALLVREEFGRAPSLGQTQSLLQNGFSSAVVEKVNQNLVSHLNVLDGLQPFMGRPRLHPEGPKDASRRIGPGDQEVKKLSPAMPSEQGEDYWNLLVEFPDSLSISEATLKIVTYHYFSMAGNNKFDGDKTRMGAPGIRFPGKGYAATEHIWIREGSSLLRSLLTSLPTSWVKGEGLPAWADRTAQKSRTGQQQFHALWEATWSSNTVVSYWEDGYLTGVRVGGIPPAWWPDIPNTKEGEKALKLWWDQRNEKDPLYFYLKNKKGEPKAQRIDFGRDGIDLAVEWAAEAKMMDLVEKTYKNVLPVDSYPTVDGDDEGIDKYQLVFFRHQVEGTASSPSIRASEVFLADRSVWAFDLSCDEQLRLRDNAQLVRDVYITLLGVFRRKSAADASREVATGWGAAVLDSLAVSQSDASDAYWRGVTDVYQKYLADLRVGEEITEELYRGIRSAALEAYDEVTAPYLAQYANEIYYVRASLVRSVNSKINTARDEGIGRIKEESNE</sequence>
<protein>
    <submittedName>
        <fullName evidence="2">CRISPR-associated protein</fullName>
    </submittedName>
</protein>
<proteinExistence type="predicted"/>
<name>A0A854NGP2_CORDP</name>
<dbReference type="EMBL" id="LSZF01000025">
    <property type="protein sequence ID" value="OWM34814.1"/>
    <property type="molecule type" value="Genomic_DNA"/>
</dbReference>
<feature type="region of interest" description="Disordered" evidence="1">
    <location>
        <begin position="71"/>
        <end position="102"/>
    </location>
</feature>
<dbReference type="SMR" id="A0A854NGP2"/>
<accession>A0A854NGP2</accession>
<dbReference type="Proteomes" id="UP000197692">
    <property type="component" value="Unassembled WGS sequence"/>
</dbReference>
<evidence type="ECO:0000313" key="2">
    <source>
        <dbReference type="EMBL" id="OWM34814.1"/>
    </source>
</evidence>
<evidence type="ECO:0000313" key="3">
    <source>
        <dbReference type="Proteomes" id="UP000197692"/>
    </source>
</evidence>
<evidence type="ECO:0000256" key="1">
    <source>
        <dbReference type="SAM" id="MobiDB-lite"/>
    </source>
</evidence>
<reference evidence="3" key="1">
    <citation type="submission" date="2016-02" db="EMBL/GenBank/DDBJ databases">
        <title>Genomic analyses of a collection of pathogenic Corynebacterium diphtheriae.</title>
        <authorList>
            <person name="Sangal V."/>
            <person name="Titov L."/>
        </authorList>
    </citation>
    <scope>NUCLEOTIDE SEQUENCE [LARGE SCALE GENOMIC DNA]</scope>
    <source>
        <strain evidence="3">1438</strain>
    </source>
</reference>
<organism evidence="2 3">
    <name type="scientific">Corynebacterium diphtheriae bv. mitis</name>
    <dbReference type="NCBI Taxonomy" id="1806053"/>
    <lineage>
        <taxon>Bacteria</taxon>
        <taxon>Bacillati</taxon>
        <taxon>Actinomycetota</taxon>
        <taxon>Actinomycetes</taxon>
        <taxon>Mycobacteriales</taxon>
        <taxon>Corynebacteriaceae</taxon>
        <taxon>Corynebacterium</taxon>
    </lineage>
</organism>
<feature type="compositionally biased region" description="Basic and acidic residues" evidence="1">
    <location>
        <begin position="75"/>
        <end position="85"/>
    </location>
</feature>
<gene>
    <name evidence="2" type="ORF">AY602_05345</name>
</gene>
<dbReference type="AlphaFoldDB" id="A0A854NGP2"/>